<dbReference type="EMBL" id="AP028055">
    <property type="protein sequence ID" value="BEG98160.1"/>
    <property type="molecule type" value="Genomic_DNA"/>
</dbReference>
<dbReference type="InterPro" id="IPR013783">
    <property type="entry name" value="Ig-like_fold"/>
</dbReference>
<dbReference type="InterPro" id="IPR003961">
    <property type="entry name" value="FN3_dom"/>
</dbReference>
<proteinExistence type="predicted"/>
<dbReference type="InterPro" id="IPR033803">
    <property type="entry name" value="CBD-like_Golvesin-Xly"/>
</dbReference>
<dbReference type="InterPro" id="IPR036116">
    <property type="entry name" value="FN3_sf"/>
</dbReference>
<keyword evidence="2" id="KW-0456">Lyase</keyword>
<keyword evidence="3" id="KW-1185">Reference proteome</keyword>
<reference evidence="2 3" key="1">
    <citation type="submission" date="2023-04" db="EMBL/GenBank/DDBJ databases">
        <title>Draft genome sequence of acteroides sedimenti strain YN3PY1.</title>
        <authorList>
            <person name="Yoshida N."/>
        </authorList>
    </citation>
    <scope>NUCLEOTIDE SEQUENCE [LARGE SCALE GENOMIC DNA]</scope>
    <source>
        <strain evidence="2 3">YN3PY1</strain>
    </source>
</reference>
<dbReference type="GO" id="GO:0016829">
    <property type="term" value="F:lyase activity"/>
    <property type="evidence" value="ECO:0007669"/>
    <property type="project" value="UniProtKB-KW"/>
</dbReference>
<feature type="domain" description="Fibronectin type-III" evidence="1">
    <location>
        <begin position="587"/>
        <end position="681"/>
    </location>
</feature>
<dbReference type="Gene3D" id="2.60.40.10">
    <property type="entry name" value="Immunoglobulins"/>
    <property type="match status" value="1"/>
</dbReference>
<dbReference type="Gene3D" id="3.40.630.40">
    <property type="entry name" value="Zn-dependent exopeptidases"/>
    <property type="match status" value="1"/>
</dbReference>
<dbReference type="Proteomes" id="UP001496674">
    <property type="component" value="Chromosome"/>
</dbReference>
<sequence length="968" mass="108088">MLFFLLTVLSVKGFAQDIDKNVEVRLKEFFENYTCSSAQIGKCKLNSFQIDYEAKKLDIFASDNFAYQPFLPETTDGIYRYLSQLLPGPVCYFKTTVYSGGKPIEELIPNIYRKKRKDKSRLMGELDYTGAPWVKNISLPYEISKGLQNRHIALWQSHGKYYRNGNGKGSWVWQRPRLFCTSEDLFTQSIILPYVIPMLENAGANVFTPRERDIQKNEVIVDNDNTRSGSLYIEVKSKKSNWNTADVPGFAQKKNILRNSDNPFTEGTVRYARTEKKKNRAFAEWVPTIPEDGNYAVYVSYQTLPGSVSDAKYTVIHKGGATQFTVNQQIGGGTWVYLGTFPFAEGSNDYGMVVLSNESKENGVVCADAVRFGGGMGNIARGDTVSGSPRYLEGARYWAQWAGMPFSVYGDNTRINDYADDINTRSRMINYLSGGSIYNPKQEGLKVPFEMTMALHSDAGYSNDNKTIGSLGVYTTDYNDGKLNSGISRYASRDLTDIMITQLKSDIGSQFDVEWNRRGMWDKNYSETRLPAVPSMILEFLSHQNFADMTLGHDPNFKFSVGRSIYKSILRFVSSQHNDNCVVQPLPVSHFSLKFGKRKNSVELSWKGVEDRLEPSAKPQNYIVYTRIGNFGFDNGVLVEGTSYTAKIEPDLVYSFKVTAVNKGGESFPSEILSAYKAKKEKAKVLIVNGFDRISGPAIINTPDSIGFDIKKDPGVAYHYNISYCGAQTGFNRKNAGKETADGLGYSGSELEGLLIAGNSFDYPFIHGKAIQASPGYSFVSCSNEAVESGRVKLDDYRLVDYILGLQKEDSTTYKMTNISYKTFSPKMQQLITRYCLKGGNILVSGSYLGSDLSNTIADRSFMEDMLKCCFNGSIQDTRSGEVLGLGRSFTISRDLNEKCYAVTAPECILPVAPAFPVLKYAEGGYGAGTAYKGDYRTFIMGFPFESINSEKQRAEIMAGILQFLNGR</sequence>
<protein>
    <submittedName>
        <fullName evidence="2">Xanthan lyase</fullName>
    </submittedName>
</protein>
<dbReference type="SUPFAM" id="SSF49265">
    <property type="entry name" value="Fibronectin type III"/>
    <property type="match status" value="1"/>
</dbReference>
<dbReference type="CDD" id="cd00063">
    <property type="entry name" value="FN3"/>
    <property type="match status" value="1"/>
</dbReference>
<gene>
    <name evidence="2" type="ORF">BSYN_04250</name>
</gene>
<evidence type="ECO:0000259" key="1">
    <source>
        <dbReference type="PROSITE" id="PS50853"/>
    </source>
</evidence>
<evidence type="ECO:0000313" key="3">
    <source>
        <dbReference type="Proteomes" id="UP001496674"/>
    </source>
</evidence>
<dbReference type="CDD" id="cd14488">
    <property type="entry name" value="CBM6-CBM35-CBM36_like_2"/>
    <property type="match status" value="1"/>
</dbReference>
<accession>A0ABM8I7U0</accession>
<dbReference type="Pfam" id="PF25275">
    <property type="entry name" value="Golvesin_C"/>
    <property type="match status" value="1"/>
</dbReference>
<dbReference type="PROSITE" id="PS50853">
    <property type="entry name" value="FN3"/>
    <property type="match status" value="1"/>
</dbReference>
<name>A0ABM8I7U0_9BACE</name>
<organism evidence="2 3">
    <name type="scientific">Bacteroides sedimenti</name>
    <dbReference type="NCBI Taxonomy" id="2136147"/>
    <lineage>
        <taxon>Bacteria</taxon>
        <taxon>Pseudomonadati</taxon>
        <taxon>Bacteroidota</taxon>
        <taxon>Bacteroidia</taxon>
        <taxon>Bacteroidales</taxon>
        <taxon>Bacteroidaceae</taxon>
        <taxon>Bacteroides</taxon>
    </lineage>
</organism>
<evidence type="ECO:0000313" key="2">
    <source>
        <dbReference type="EMBL" id="BEG98160.1"/>
    </source>
</evidence>